<evidence type="ECO:0000256" key="2">
    <source>
        <dbReference type="ARBA" id="ARBA00022448"/>
    </source>
</evidence>
<evidence type="ECO:0000313" key="5">
    <source>
        <dbReference type="EMBL" id="MPM37808.1"/>
    </source>
</evidence>
<name>A0A644ZC07_9ZZZZ</name>
<dbReference type="SUPFAM" id="SSF53850">
    <property type="entry name" value="Periplasmic binding protein-like II"/>
    <property type="match status" value="1"/>
</dbReference>
<dbReference type="AlphaFoldDB" id="A0A644ZC07"/>
<dbReference type="GO" id="GO:0015833">
    <property type="term" value="P:peptide transport"/>
    <property type="evidence" value="ECO:0007669"/>
    <property type="project" value="TreeGrafter"/>
</dbReference>
<comment type="caution">
    <text evidence="5">The sequence shown here is derived from an EMBL/GenBank/DDBJ whole genome shotgun (WGS) entry which is preliminary data.</text>
</comment>
<evidence type="ECO:0000256" key="1">
    <source>
        <dbReference type="ARBA" id="ARBA00005695"/>
    </source>
</evidence>
<dbReference type="EMBL" id="VSSQ01008072">
    <property type="protein sequence ID" value="MPM37808.1"/>
    <property type="molecule type" value="Genomic_DNA"/>
</dbReference>
<evidence type="ECO:0000259" key="4">
    <source>
        <dbReference type="Pfam" id="PF00496"/>
    </source>
</evidence>
<protein>
    <recommendedName>
        <fullName evidence="4">Solute-binding protein family 5 domain-containing protein</fullName>
    </recommendedName>
</protein>
<comment type="similarity">
    <text evidence="1">Belongs to the bacterial solute-binding protein 5 family.</text>
</comment>
<reference evidence="5" key="1">
    <citation type="submission" date="2019-08" db="EMBL/GenBank/DDBJ databases">
        <authorList>
            <person name="Kucharzyk K."/>
            <person name="Murdoch R.W."/>
            <person name="Higgins S."/>
            <person name="Loffler F."/>
        </authorList>
    </citation>
    <scope>NUCLEOTIDE SEQUENCE</scope>
</reference>
<gene>
    <name evidence="5" type="ORF">SDC9_84427</name>
</gene>
<keyword evidence="2" id="KW-0813">Transport</keyword>
<dbReference type="Gene3D" id="3.10.105.10">
    <property type="entry name" value="Dipeptide-binding Protein, Domain 3"/>
    <property type="match status" value="1"/>
</dbReference>
<evidence type="ECO:0000256" key="3">
    <source>
        <dbReference type="ARBA" id="ARBA00022729"/>
    </source>
</evidence>
<dbReference type="PANTHER" id="PTHR30290">
    <property type="entry name" value="PERIPLASMIC BINDING COMPONENT OF ABC TRANSPORTER"/>
    <property type="match status" value="1"/>
</dbReference>
<dbReference type="PANTHER" id="PTHR30290:SF9">
    <property type="entry name" value="OLIGOPEPTIDE-BINDING PROTEIN APPA"/>
    <property type="match status" value="1"/>
</dbReference>
<keyword evidence="3" id="KW-0732">Signal</keyword>
<dbReference type="GO" id="GO:1904680">
    <property type="term" value="F:peptide transmembrane transporter activity"/>
    <property type="evidence" value="ECO:0007669"/>
    <property type="project" value="TreeGrafter"/>
</dbReference>
<accession>A0A644ZC07</accession>
<dbReference type="Gene3D" id="3.40.190.10">
    <property type="entry name" value="Periplasmic binding protein-like II"/>
    <property type="match status" value="1"/>
</dbReference>
<sequence>MTMPAADGATAEQQAAFWAYLGQAGEKFTQEIVDYVMANYGSDDYAQKYFSPDVTFEQIKADPFLTVAYGMQMWGYGAFSPSAVSAGKGTSYADGAFTDAFGNVYDATTGLTITDYWNDIVAAYGYDLSDAGINLEIAGDMRVEDYVRDLYIANEGAVAGGVASISGITTGTETCEDGVDREFIQVVINGIDPTAIFKMGVEVAPMHYYTEGFTGTLNEYGVSMNDPAFIELLKSKNSAPLGAGPYVFNEYKDNVVYYTANDSFLLGSPKIENFRIQVIESGSELDSALTGVVHYTDPSASTSIINDITAAQGDYAKLAYTLVDNDGYGYIGINAQFFPEWQVRKAIASTFNTELCISDYYGELATVNYRTMTKIQWAYPENPDNLFPYDGTGETAKALFLEAGYVYDEATNMMTYPATSDKAGEQVTIKATLPMDAANHPAGSVLINAQAVLATIGVKLDIEVDDTVLNKLSTAYESGIQVWAAAWGNGGQDPDMFQVWYSDPAVNQGTSPAAKGLFWLFANGSDDQKAALVQLNELINAGRSTLDTEERKTIYAEALQISTSLACEIPTYQRKNMFVYNKEVINPDSLFSGEDVTPFQSPISFIWNVELNG</sequence>
<dbReference type="Pfam" id="PF00496">
    <property type="entry name" value="SBP_bac_5"/>
    <property type="match status" value="1"/>
</dbReference>
<proteinExistence type="inferred from homology"/>
<organism evidence="5">
    <name type="scientific">bioreactor metagenome</name>
    <dbReference type="NCBI Taxonomy" id="1076179"/>
    <lineage>
        <taxon>unclassified sequences</taxon>
        <taxon>metagenomes</taxon>
        <taxon>ecological metagenomes</taxon>
    </lineage>
</organism>
<dbReference type="InterPro" id="IPR000914">
    <property type="entry name" value="SBP_5_dom"/>
</dbReference>
<dbReference type="InterPro" id="IPR039424">
    <property type="entry name" value="SBP_5"/>
</dbReference>
<feature type="domain" description="Solute-binding protein family 5" evidence="4">
    <location>
        <begin position="234"/>
        <end position="504"/>
    </location>
</feature>